<feature type="compositionally biased region" description="Low complexity" evidence="1">
    <location>
        <begin position="62"/>
        <end position="80"/>
    </location>
</feature>
<accession>A0ABN9SVN5</accession>
<feature type="compositionally biased region" description="Low complexity" evidence="1">
    <location>
        <begin position="141"/>
        <end position="163"/>
    </location>
</feature>
<feature type="compositionally biased region" description="Low complexity" evidence="1">
    <location>
        <begin position="93"/>
        <end position="104"/>
    </location>
</feature>
<evidence type="ECO:0000313" key="2">
    <source>
        <dbReference type="EMBL" id="CAK0836469.1"/>
    </source>
</evidence>
<keyword evidence="3" id="KW-1185">Reference proteome</keyword>
<reference evidence="2" key="1">
    <citation type="submission" date="2023-10" db="EMBL/GenBank/DDBJ databases">
        <authorList>
            <person name="Chen Y."/>
            <person name="Shah S."/>
            <person name="Dougan E. K."/>
            <person name="Thang M."/>
            <person name="Chan C."/>
        </authorList>
    </citation>
    <scope>NUCLEOTIDE SEQUENCE [LARGE SCALE GENOMIC DNA]</scope>
</reference>
<organism evidence="2 3">
    <name type="scientific">Prorocentrum cordatum</name>
    <dbReference type="NCBI Taxonomy" id="2364126"/>
    <lineage>
        <taxon>Eukaryota</taxon>
        <taxon>Sar</taxon>
        <taxon>Alveolata</taxon>
        <taxon>Dinophyceae</taxon>
        <taxon>Prorocentrales</taxon>
        <taxon>Prorocentraceae</taxon>
        <taxon>Prorocentrum</taxon>
    </lineage>
</organism>
<comment type="caution">
    <text evidence="2">The sequence shown here is derived from an EMBL/GenBank/DDBJ whole genome shotgun (WGS) entry which is preliminary data.</text>
</comment>
<proteinExistence type="predicted"/>
<name>A0ABN9SVN5_9DINO</name>
<evidence type="ECO:0000256" key="1">
    <source>
        <dbReference type="SAM" id="MobiDB-lite"/>
    </source>
</evidence>
<protein>
    <submittedName>
        <fullName evidence="2">Uncharacterized protein</fullName>
    </submittedName>
</protein>
<gene>
    <name evidence="2" type="ORF">PCOR1329_LOCUS32938</name>
</gene>
<sequence>MLPYRRGLIDIEGVGEGFAPEASSLEPAADERGACRQRSRPPPQSLPTAEPAGSGACRQRSRPPLRSLPAAEPPAATECPPEFPSDLKGGGACAPPAAPKEMGAAAPGAALGAGAAAVAAAATPAAGPPGRLPPPARESTESVAAAAPAIASETTKTSETQKSLDPSQPARNMAYILVLAEVRQWQAEGESVPAIASRLEAEAQRCQALGAERRCRDTTRLGVAYAMARQAMGARGLV</sequence>
<feature type="region of interest" description="Disordered" evidence="1">
    <location>
        <begin position="124"/>
        <end position="167"/>
    </location>
</feature>
<evidence type="ECO:0000313" key="3">
    <source>
        <dbReference type="Proteomes" id="UP001189429"/>
    </source>
</evidence>
<dbReference type="Proteomes" id="UP001189429">
    <property type="component" value="Unassembled WGS sequence"/>
</dbReference>
<dbReference type="EMBL" id="CAUYUJ010013581">
    <property type="protein sequence ID" value="CAK0836469.1"/>
    <property type="molecule type" value="Genomic_DNA"/>
</dbReference>
<feature type="compositionally biased region" description="Pro residues" evidence="1">
    <location>
        <begin position="126"/>
        <end position="136"/>
    </location>
</feature>
<feature type="region of interest" description="Disordered" evidence="1">
    <location>
        <begin position="1"/>
        <end position="104"/>
    </location>
</feature>